<dbReference type="Proteomes" id="UP000719766">
    <property type="component" value="Unassembled WGS sequence"/>
</dbReference>
<reference evidence="1" key="1">
    <citation type="journal article" date="2020" name="New Phytol.">
        <title>Comparative genomics reveals dynamic genome evolution in host specialist ectomycorrhizal fungi.</title>
        <authorList>
            <person name="Lofgren L.A."/>
            <person name="Nguyen N.H."/>
            <person name="Vilgalys R."/>
            <person name="Ruytinx J."/>
            <person name="Liao H.L."/>
            <person name="Branco S."/>
            <person name="Kuo A."/>
            <person name="LaButti K."/>
            <person name="Lipzen A."/>
            <person name="Andreopoulos W."/>
            <person name="Pangilinan J."/>
            <person name="Riley R."/>
            <person name="Hundley H."/>
            <person name="Na H."/>
            <person name="Barry K."/>
            <person name="Grigoriev I.V."/>
            <person name="Stajich J.E."/>
            <person name="Kennedy P.G."/>
        </authorList>
    </citation>
    <scope>NUCLEOTIDE SEQUENCE</scope>
    <source>
        <strain evidence="1">S12</strain>
    </source>
</reference>
<organism evidence="1 2">
    <name type="scientific">Suillus plorans</name>
    <dbReference type="NCBI Taxonomy" id="116603"/>
    <lineage>
        <taxon>Eukaryota</taxon>
        <taxon>Fungi</taxon>
        <taxon>Dikarya</taxon>
        <taxon>Basidiomycota</taxon>
        <taxon>Agaricomycotina</taxon>
        <taxon>Agaricomycetes</taxon>
        <taxon>Agaricomycetidae</taxon>
        <taxon>Boletales</taxon>
        <taxon>Suillineae</taxon>
        <taxon>Suillaceae</taxon>
        <taxon>Suillus</taxon>
    </lineage>
</organism>
<accession>A0A9P7AU04</accession>
<keyword evidence="2" id="KW-1185">Reference proteome</keyword>
<dbReference type="OrthoDB" id="3055037at2759"/>
<evidence type="ECO:0000313" key="1">
    <source>
        <dbReference type="EMBL" id="KAG1795443.1"/>
    </source>
</evidence>
<comment type="caution">
    <text evidence="1">The sequence shown here is derived from an EMBL/GenBank/DDBJ whole genome shotgun (WGS) entry which is preliminary data.</text>
</comment>
<gene>
    <name evidence="1" type="ORF">HD556DRAFT_1442296</name>
</gene>
<evidence type="ECO:0000313" key="2">
    <source>
        <dbReference type="Proteomes" id="UP000719766"/>
    </source>
</evidence>
<sequence length="86" mass="9198">MKTAKLNNALAAASAGNDEDMLPVQDIDEWYNQNPSTGNVCLVQASSTTSTGVTDLSNADSQIPDTCQDKNELFKLKAVAWNNVPP</sequence>
<dbReference type="GeneID" id="64600200"/>
<name>A0A9P7AU04_9AGAM</name>
<dbReference type="EMBL" id="JABBWE010000022">
    <property type="protein sequence ID" value="KAG1795443.1"/>
    <property type="molecule type" value="Genomic_DNA"/>
</dbReference>
<proteinExistence type="predicted"/>
<dbReference type="AlphaFoldDB" id="A0A9P7AU04"/>
<dbReference type="RefSeq" id="XP_041161316.1">
    <property type="nucleotide sequence ID" value="XM_041306436.1"/>
</dbReference>
<protein>
    <submittedName>
        <fullName evidence="1">Uncharacterized protein</fullName>
    </submittedName>
</protein>